<gene>
    <name evidence="8" type="ORF">Pcinc_018612</name>
</gene>
<dbReference type="Gene3D" id="3.40.50.1000">
    <property type="entry name" value="HAD superfamily/HAD-like"/>
    <property type="match status" value="1"/>
</dbReference>
<keyword evidence="3" id="KW-0677">Repeat</keyword>
<sequence>MLRLITLDATNTILKFKGSVAEQYAAIGKLYGLNPDPQKLTTAFRLSFKKLEQEAPNFGAEGIGWQKWWLSLVSGTFRGATCSADDATLELVGHHLIKHFSSSSAYELHEGSVQLLEKICSQPIKVGIISNSDDRLEGILLQLGIRHYFDFVVTSYNVRSAKPNPVIFQVALNSAGTCVSPATALHIGDDLKRDYLAAKACGWNSILVSSNHQQKTLLFEEKDSPNYVVQTNTNGREKRKKRLWGRWAYSSLLALSIFGIKSEGETTKAESELVIMIKRGILALKNEELNKAEQLLHVALKTAQESSNVQAVTYIFDLLANLAYKREEYSKAEKLFKDVLRRLLSGGMATDDNAVVEISLKLASVYASMLDYEKAVQGFHFCIGTQEEKIQKHGEKNVDEDTLLLWAMSMDWYARFLLNIHKYDLAKQHFIKAYEMSVRVNGPEHEQTAVLLNDIGSVCSLQKSYAEAVQYFEKAIEAAKKSESADIGSFYVNLGTVYMQQSLLLEAERCCREGLLLSKKLQNQEGKEEAQICLAEIKKMKKGV</sequence>
<keyword evidence="4 7" id="KW-0802">TPR repeat</keyword>
<dbReference type="SUPFAM" id="SSF56784">
    <property type="entry name" value="HAD-like"/>
    <property type="match status" value="1"/>
</dbReference>
<dbReference type="SFLD" id="SFLDS00003">
    <property type="entry name" value="Haloacid_Dehalogenase"/>
    <property type="match status" value="1"/>
</dbReference>
<proteinExistence type="inferred from homology"/>
<dbReference type="Gene3D" id="1.25.40.10">
    <property type="entry name" value="Tetratricopeptide repeat domain"/>
    <property type="match status" value="2"/>
</dbReference>
<reference evidence="8" key="1">
    <citation type="submission" date="2023-10" db="EMBL/GenBank/DDBJ databases">
        <title>Genome assemblies of two species of porcelain crab, Petrolisthes cinctipes and Petrolisthes manimaculis (Anomura: Porcellanidae).</title>
        <authorList>
            <person name="Angst P."/>
        </authorList>
    </citation>
    <scope>NUCLEOTIDE SEQUENCE</scope>
    <source>
        <strain evidence="8">PB745_01</strain>
        <tissue evidence="8">Gill</tissue>
    </source>
</reference>
<dbReference type="InterPro" id="IPR040395">
    <property type="entry name" value="TTC19"/>
</dbReference>
<dbReference type="Pfam" id="PF00702">
    <property type="entry name" value="Hydrolase"/>
    <property type="match status" value="1"/>
</dbReference>
<dbReference type="InterPro" id="IPR011949">
    <property type="entry name" value="HAD-SF_hydro_IA_REG-2-like"/>
</dbReference>
<dbReference type="Gene3D" id="1.10.150.720">
    <property type="entry name" value="Haloacid dehalogenase-like hydrolase"/>
    <property type="match status" value="1"/>
</dbReference>
<dbReference type="GO" id="GO:0005743">
    <property type="term" value="C:mitochondrial inner membrane"/>
    <property type="evidence" value="ECO:0007669"/>
    <property type="project" value="TreeGrafter"/>
</dbReference>
<dbReference type="EMBL" id="JAWQEG010001796">
    <property type="protein sequence ID" value="KAK3876639.1"/>
    <property type="molecule type" value="Genomic_DNA"/>
</dbReference>
<keyword evidence="9" id="KW-1185">Reference proteome</keyword>
<evidence type="ECO:0000313" key="8">
    <source>
        <dbReference type="EMBL" id="KAK3876639.1"/>
    </source>
</evidence>
<dbReference type="PROSITE" id="PS50005">
    <property type="entry name" value="TPR"/>
    <property type="match status" value="1"/>
</dbReference>
<dbReference type="InterPro" id="IPR023214">
    <property type="entry name" value="HAD_sf"/>
</dbReference>
<evidence type="ECO:0000256" key="3">
    <source>
        <dbReference type="ARBA" id="ARBA00022737"/>
    </source>
</evidence>
<comment type="similarity">
    <text evidence="2">Belongs to the TTC19 family.</text>
</comment>
<dbReference type="SUPFAM" id="SSF48452">
    <property type="entry name" value="TPR-like"/>
    <property type="match status" value="1"/>
</dbReference>
<evidence type="ECO:0000256" key="6">
    <source>
        <dbReference type="ARBA" id="ARBA00023128"/>
    </source>
</evidence>
<dbReference type="Proteomes" id="UP001286313">
    <property type="component" value="Unassembled WGS sequence"/>
</dbReference>
<dbReference type="GO" id="GO:0034551">
    <property type="term" value="P:mitochondrial respiratory chain complex III assembly"/>
    <property type="evidence" value="ECO:0007669"/>
    <property type="project" value="InterPro"/>
</dbReference>
<evidence type="ECO:0000256" key="2">
    <source>
        <dbReference type="ARBA" id="ARBA00008219"/>
    </source>
</evidence>
<dbReference type="SMART" id="SM00028">
    <property type="entry name" value="TPR"/>
    <property type="match status" value="5"/>
</dbReference>
<dbReference type="InterPro" id="IPR011990">
    <property type="entry name" value="TPR-like_helical_dom_sf"/>
</dbReference>
<dbReference type="PANTHER" id="PTHR13143">
    <property type="entry name" value="TETRATRICOPEPTIDE REPEAT PROTEIN 19"/>
    <property type="match status" value="1"/>
</dbReference>
<protein>
    <submittedName>
        <fullName evidence="8">Uncharacterized protein</fullName>
    </submittedName>
</protein>
<evidence type="ECO:0000313" key="9">
    <source>
        <dbReference type="Proteomes" id="UP001286313"/>
    </source>
</evidence>
<dbReference type="AlphaFoldDB" id="A0AAE1KLG2"/>
<dbReference type="PANTHER" id="PTHR13143:SF6">
    <property type="entry name" value="TETRATRICOPEPTIDE REPEAT PROTEIN 19, MITOCHONDRIAL"/>
    <property type="match status" value="1"/>
</dbReference>
<evidence type="ECO:0000256" key="4">
    <source>
        <dbReference type="ARBA" id="ARBA00022803"/>
    </source>
</evidence>
<keyword evidence="6" id="KW-0496">Mitochondrion</keyword>
<dbReference type="NCBIfam" id="TIGR02252">
    <property type="entry name" value="DREG-2"/>
    <property type="match status" value="1"/>
</dbReference>
<dbReference type="InterPro" id="IPR044924">
    <property type="entry name" value="HAD-SF_hydro_IA_REG-2-like_cap"/>
</dbReference>
<evidence type="ECO:0000256" key="5">
    <source>
        <dbReference type="ARBA" id="ARBA00022946"/>
    </source>
</evidence>
<evidence type="ECO:0000256" key="1">
    <source>
        <dbReference type="ARBA" id="ARBA00004173"/>
    </source>
</evidence>
<comment type="subcellular location">
    <subcellularLocation>
        <location evidence="1">Mitochondrion</location>
    </subcellularLocation>
</comment>
<dbReference type="NCBIfam" id="TIGR01549">
    <property type="entry name" value="HAD-SF-IA-v1"/>
    <property type="match status" value="1"/>
</dbReference>
<name>A0AAE1KLG2_PETCI</name>
<dbReference type="Pfam" id="PF13424">
    <property type="entry name" value="TPR_12"/>
    <property type="match status" value="1"/>
</dbReference>
<dbReference type="SFLD" id="SFLDG01129">
    <property type="entry name" value="C1.5:_HAD__Beta-PGM__Phosphata"/>
    <property type="match status" value="1"/>
</dbReference>
<organism evidence="8 9">
    <name type="scientific">Petrolisthes cinctipes</name>
    <name type="common">Flat porcelain crab</name>
    <dbReference type="NCBI Taxonomy" id="88211"/>
    <lineage>
        <taxon>Eukaryota</taxon>
        <taxon>Metazoa</taxon>
        <taxon>Ecdysozoa</taxon>
        <taxon>Arthropoda</taxon>
        <taxon>Crustacea</taxon>
        <taxon>Multicrustacea</taxon>
        <taxon>Malacostraca</taxon>
        <taxon>Eumalacostraca</taxon>
        <taxon>Eucarida</taxon>
        <taxon>Decapoda</taxon>
        <taxon>Pleocyemata</taxon>
        <taxon>Anomura</taxon>
        <taxon>Galatheoidea</taxon>
        <taxon>Porcellanidae</taxon>
        <taxon>Petrolisthes</taxon>
    </lineage>
</organism>
<feature type="repeat" description="TPR" evidence="7">
    <location>
        <begin position="449"/>
        <end position="482"/>
    </location>
</feature>
<keyword evidence="5" id="KW-0809">Transit peptide</keyword>
<dbReference type="InterPro" id="IPR036412">
    <property type="entry name" value="HAD-like_sf"/>
</dbReference>
<comment type="caution">
    <text evidence="8">The sequence shown here is derived from an EMBL/GenBank/DDBJ whole genome shotgun (WGS) entry which is preliminary data.</text>
</comment>
<dbReference type="InterPro" id="IPR006439">
    <property type="entry name" value="HAD-SF_hydro_IA"/>
</dbReference>
<accession>A0AAE1KLG2</accession>
<dbReference type="CDD" id="cd16415">
    <property type="entry name" value="HAD_dREG-2_like"/>
    <property type="match status" value="1"/>
</dbReference>
<evidence type="ECO:0000256" key="7">
    <source>
        <dbReference type="PROSITE-ProRule" id="PRU00339"/>
    </source>
</evidence>
<dbReference type="InterPro" id="IPR019734">
    <property type="entry name" value="TPR_rpt"/>
</dbReference>